<accession>A0A219B3Z3</accession>
<dbReference type="SMART" id="SM00086">
    <property type="entry name" value="PAC"/>
    <property type="match status" value="2"/>
</dbReference>
<dbReference type="InterPro" id="IPR029016">
    <property type="entry name" value="GAF-like_dom_sf"/>
</dbReference>
<dbReference type="CDD" id="cd01949">
    <property type="entry name" value="GGDEF"/>
    <property type="match status" value="1"/>
</dbReference>
<dbReference type="PROSITE" id="PS50887">
    <property type="entry name" value="GGDEF"/>
    <property type="match status" value="1"/>
</dbReference>
<dbReference type="InterPro" id="IPR043128">
    <property type="entry name" value="Rev_trsase/Diguanyl_cyclase"/>
</dbReference>
<feature type="domain" description="PAS" evidence="1">
    <location>
        <begin position="284"/>
        <end position="331"/>
    </location>
</feature>
<evidence type="ECO:0000259" key="1">
    <source>
        <dbReference type="PROSITE" id="PS50112"/>
    </source>
</evidence>
<dbReference type="OrthoDB" id="9814202at2"/>
<name>A0A219B3Z3_9SPHN</name>
<dbReference type="AlphaFoldDB" id="A0A219B3Z3"/>
<dbReference type="InterPro" id="IPR000014">
    <property type="entry name" value="PAS"/>
</dbReference>
<dbReference type="CDD" id="cd00130">
    <property type="entry name" value="PAS"/>
    <property type="match status" value="2"/>
</dbReference>
<dbReference type="NCBIfam" id="TIGR00254">
    <property type="entry name" value="GGDEF"/>
    <property type="match status" value="1"/>
</dbReference>
<dbReference type="SMART" id="SM00091">
    <property type="entry name" value="PAS"/>
    <property type="match status" value="2"/>
</dbReference>
<feature type="domain" description="GGDEF" evidence="4">
    <location>
        <begin position="438"/>
        <end position="571"/>
    </location>
</feature>
<dbReference type="InterPro" id="IPR035919">
    <property type="entry name" value="EAL_sf"/>
</dbReference>
<dbReference type="Pfam" id="PF13426">
    <property type="entry name" value="PAS_9"/>
    <property type="match status" value="1"/>
</dbReference>
<sequence>MIVMEKPFEHAARASFRLLATAPEEPLSAITRVAATLFGVEGAVILLRGDDELIRKAAIGEVPGDFPKPFPAVERVIEDGRVLQSGAEDPVLGDLVTGFFAGGPLSHGRETTLGALCLFDRAERPALSSDELSLLKGLAGLATEMLLALEDREAARIAALINDTASDAVVLTDDEGCIIGWNPAAEHMFGFPAEDIMGEPLHRIIPEAEQADAELSREELAKLAASSAEGVCELRGIRKSGEEFPVEASIASWRSREDRHPVGFALIMRDTSERKKLLADRNRSRQFLSIIFENVPSMVFVKNARTRRFEFVNRGAEEMLGIGRDKIVGRTDADLFGVPGSAAVQQDDLVVRTGEPVVSEFDFEKPDGDKRRIRTKRVLFRDLDGAEYILGISEDITLRHRAQEELARKGMQDPLTGMRNRMGLQEDFDAIVRRPDSHAVAMVAINLDRFKSINERHGATVGDDLLCHVANRILALLPQGYRAARTGGDEFAVLIRGRYAEQRAERISAAILQTLERPFDLGDESVRLGASLGIAVSENGDRPMQQLLADAEHAVRRAKGEGGGRFFFFDKQLGAEIRLLRQLEADLPAAIEHDQIDIYYQPVLRLSNNEVAGFEALARWCHPAQGQVSPAKFISIAEETGLIVELGEKVMRKGMREAASWHSSTWLSVNLSPVQLGEAGFCDRLKEVMASSGFDPGCLVLEITENTLIRESAAEVARELFREMRDLGVRFALDDFGTGYSSLSTFRRYPFDNIKIDKSFVRDMLTSPEARAIVQAVIGLGRGLGLKVVAEGVETEGQLEALRDDGCEYAQGFLIGRPAPRSAFGDLSRPFFLGDLASRANG</sequence>
<comment type="caution">
    <text evidence="5">The sequence shown here is derived from an EMBL/GenBank/DDBJ whole genome shotgun (WGS) entry which is preliminary data.</text>
</comment>
<gene>
    <name evidence="5" type="ORF">B5C34_06055</name>
</gene>
<dbReference type="PROSITE" id="PS50112">
    <property type="entry name" value="PAS"/>
    <property type="match status" value="2"/>
</dbReference>
<evidence type="ECO:0000259" key="2">
    <source>
        <dbReference type="PROSITE" id="PS50113"/>
    </source>
</evidence>
<organism evidence="5 6">
    <name type="scientific">Pacificimonas flava</name>
    <dbReference type="NCBI Taxonomy" id="1234595"/>
    <lineage>
        <taxon>Bacteria</taxon>
        <taxon>Pseudomonadati</taxon>
        <taxon>Pseudomonadota</taxon>
        <taxon>Alphaproteobacteria</taxon>
        <taxon>Sphingomonadales</taxon>
        <taxon>Sphingosinicellaceae</taxon>
        <taxon>Pacificimonas</taxon>
    </lineage>
</organism>
<dbReference type="Pfam" id="PF08448">
    <property type="entry name" value="PAS_4"/>
    <property type="match status" value="1"/>
</dbReference>
<dbReference type="InterPro" id="IPR035965">
    <property type="entry name" value="PAS-like_dom_sf"/>
</dbReference>
<dbReference type="SUPFAM" id="SSF141868">
    <property type="entry name" value="EAL domain-like"/>
    <property type="match status" value="1"/>
</dbReference>
<dbReference type="SUPFAM" id="SSF55073">
    <property type="entry name" value="Nucleotide cyclase"/>
    <property type="match status" value="1"/>
</dbReference>
<dbReference type="PROSITE" id="PS50883">
    <property type="entry name" value="EAL"/>
    <property type="match status" value="1"/>
</dbReference>
<reference evidence="6" key="1">
    <citation type="submission" date="2017-05" db="EMBL/GenBank/DDBJ databases">
        <authorList>
            <person name="Lin X."/>
        </authorList>
    </citation>
    <scope>NUCLEOTIDE SEQUENCE [LARGE SCALE GENOMIC DNA]</scope>
    <source>
        <strain evidence="6">JLT2012</strain>
    </source>
</reference>
<dbReference type="PANTHER" id="PTHR44757">
    <property type="entry name" value="DIGUANYLATE CYCLASE DGCP"/>
    <property type="match status" value="1"/>
</dbReference>
<dbReference type="InterPro" id="IPR000160">
    <property type="entry name" value="GGDEF_dom"/>
</dbReference>
<dbReference type="PANTHER" id="PTHR44757:SF2">
    <property type="entry name" value="BIOFILM ARCHITECTURE MAINTENANCE PROTEIN MBAA"/>
    <property type="match status" value="1"/>
</dbReference>
<evidence type="ECO:0000313" key="6">
    <source>
        <dbReference type="Proteomes" id="UP000198462"/>
    </source>
</evidence>
<dbReference type="Pfam" id="PF00990">
    <property type="entry name" value="GGDEF"/>
    <property type="match status" value="1"/>
</dbReference>
<dbReference type="InterPro" id="IPR000700">
    <property type="entry name" value="PAS-assoc_C"/>
</dbReference>
<dbReference type="PROSITE" id="PS50113">
    <property type="entry name" value="PAC"/>
    <property type="match status" value="1"/>
</dbReference>
<dbReference type="SUPFAM" id="SSF55781">
    <property type="entry name" value="GAF domain-like"/>
    <property type="match status" value="1"/>
</dbReference>
<dbReference type="CDD" id="cd01948">
    <property type="entry name" value="EAL"/>
    <property type="match status" value="1"/>
</dbReference>
<dbReference type="SUPFAM" id="SSF55785">
    <property type="entry name" value="PYP-like sensor domain (PAS domain)"/>
    <property type="match status" value="2"/>
</dbReference>
<dbReference type="InterPro" id="IPR029787">
    <property type="entry name" value="Nucleotide_cyclase"/>
</dbReference>
<dbReference type="Gene3D" id="3.30.450.40">
    <property type="match status" value="1"/>
</dbReference>
<dbReference type="NCBIfam" id="TIGR00229">
    <property type="entry name" value="sensory_box"/>
    <property type="match status" value="2"/>
</dbReference>
<dbReference type="SMART" id="SM00052">
    <property type="entry name" value="EAL"/>
    <property type="match status" value="1"/>
</dbReference>
<feature type="domain" description="EAL" evidence="3">
    <location>
        <begin position="580"/>
        <end position="832"/>
    </location>
</feature>
<dbReference type="EMBL" id="NFZT01000001">
    <property type="protein sequence ID" value="OWV33067.1"/>
    <property type="molecule type" value="Genomic_DNA"/>
</dbReference>
<protein>
    <submittedName>
        <fullName evidence="5">Uncharacterized protein</fullName>
    </submittedName>
</protein>
<dbReference type="InterPro" id="IPR052155">
    <property type="entry name" value="Biofilm_reg_signaling"/>
</dbReference>
<proteinExistence type="predicted"/>
<dbReference type="Gene3D" id="3.20.20.450">
    <property type="entry name" value="EAL domain"/>
    <property type="match status" value="1"/>
</dbReference>
<keyword evidence="6" id="KW-1185">Reference proteome</keyword>
<evidence type="ECO:0000259" key="3">
    <source>
        <dbReference type="PROSITE" id="PS50883"/>
    </source>
</evidence>
<dbReference type="Pfam" id="PF01590">
    <property type="entry name" value="GAF"/>
    <property type="match status" value="1"/>
</dbReference>
<evidence type="ECO:0000313" key="5">
    <source>
        <dbReference type="EMBL" id="OWV33067.1"/>
    </source>
</evidence>
<dbReference type="InterPro" id="IPR013656">
    <property type="entry name" value="PAS_4"/>
</dbReference>
<dbReference type="Pfam" id="PF00563">
    <property type="entry name" value="EAL"/>
    <property type="match status" value="1"/>
</dbReference>
<feature type="domain" description="PAC" evidence="2">
    <location>
        <begin position="357"/>
        <end position="408"/>
    </location>
</feature>
<dbReference type="InterPro" id="IPR001610">
    <property type="entry name" value="PAC"/>
</dbReference>
<dbReference type="Gene3D" id="3.30.70.270">
    <property type="match status" value="1"/>
</dbReference>
<feature type="domain" description="PAS" evidence="1">
    <location>
        <begin position="153"/>
        <end position="227"/>
    </location>
</feature>
<dbReference type="Gene3D" id="3.30.450.20">
    <property type="entry name" value="PAS domain"/>
    <property type="match status" value="2"/>
</dbReference>
<dbReference type="InterPro" id="IPR001633">
    <property type="entry name" value="EAL_dom"/>
</dbReference>
<dbReference type="InterPro" id="IPR003018">
    <property type="entry name" value="GAF"/>
</dbReference>
<dbReference type="Proteomes" id="UP000198462">
    <property type="component" value="Unassembled WGS sequence"/>
</dbReference>
<evidence type="ECO:0000259" key="4">
    <source>
        <dbReference type="PROSITE" id="PS50887"/>
    </source>
</evidence>
<dbReference type="SMART" id="SM00267">
    <property type="entry name" value="GGDEF"/>
    <property type="match status" value="1"/>
</dbReference>